<dbReference type="Proteomes" id="UP000199087">
    <property type="component" value="Unassembled WGS sequence"/>
</dbReference>
<evidence type="ECO:0000259" key="1">
    <source>
        <dbReference type="Pfam" id="PF00561"/>
    </source>
</evidence>
<dbReference type="PRINTS" id="PR00111">
    <property type="entry name" value="ABHYDROLASE"/>
</dbReference>
<dbReference type="InterPro" id="IPR029058">
    <property type="entry name" value="AB_hydrolase_fold"/>
</dbReference>
<dbReference type="Gene3D" id="3.40.50.1820">
    <property type="entry name" value="alpha/beta hydrolase"/>
    <property type="match status" value="1"/>
</dbReference>
<evidence type="ECO:0000313" key="2">
    <source>
        <dbReference type="EMBL" id="CRK80735.1"/>
    </source>
</evidence>
<reference evidence="3" key="1">
    <citation type="submission" date="2015-05" db="EMBL/GenBank/DDBJ databases">
        <authorList>
            <person name="Urmite Genomes"/>
        </authorList>
    </citation>
    <scope>NUCLEOTIDE SEQUENCE [LARGE SCALE GENOMIC DNA]</scope>
    <source>
        <strain evidence="3">LF1</strain>
    </source>
</reference>
<feature type="domain" description="AB hydrolase-1" evidence="1">
    <location>
        <begin position="22"/>
        <end position="240"/>
    </location>
</feature>
<organism evidence="2 3">
    <name type="scientific">Neobacillus massiliamazoniensis</name>
    <dbReference type="NCBI Taxonomy" id="1499688"/>
    <lineage>
        <taxon>Bacteria</taxon>
        <taxon>Bacillati</taxon>
        <taxon>Bacillota</taxon>
        <taxon>Bacilli</taxon>
        <taxon>Bacillales</taxon>
        <taxon>Bacillaceae</taxon>
        <taxon>Neobacillus</taxon>
    </lineage>
</organism>
<dbReference type="EMBL" id="CVRB01000001">
    <property type="protein sequence ID" value="CRK80735.1"/>
    <property type="molecule type" value="Genomic_DNA"/>
</dbReference>
<evidence type="ECO:0000313" key="3">
    <source>
        <dbReference type="Proteomes" id="UP000199087"/>
    </source>
</evidence>
<dbReference type="Pfam" id="PF00561">
    <property type="entry name" value="Abhydrolase_1"/>
    <property type="match status" value="1"/>
</dbReference>
<name>A0A0U1NS18_9BACI</name>
<dbReference type="InterPro" id="IPR050471">
    <property type="entry name" value="AB_hydrolase"/>
</dbReference>
<dbReference type="AlphaFoldDB" id="A0A0U1NS18"/>
<gene>
    <name evidence="2" type="ORF">BN000_00623</name>
</gene>
<dbReference type="InterPro" id="IPR000073">
    <property type="entry name" value="AB_hydrolase_1"/>
</dbReference>
<accession>A0A0U1NS18</accession>
<keyword evidence="3" id="KW-1185">Reference proteome</keyword>
<dbReference type="PANTHER" id="PTHR43433:SF5">
    <property type="entry name" value="AB HYDROLASE-1 DOMAIN-CONTAINING PROTEIN"/>
    <property type="match status" value="1"/>
</dbReference>
<protein>
    <submittedName>
        <fullName evidence="2">Alpha/beta hydrolase fold protein</fullName>
    </submittedName>
</protein>
<sequence length="260" mass="29987">MLRQSFKSCNGIPYLRFGKGEPLVFIHGLGEVKEGWSNQFEFADQYDLIIPDLRGHGEYLSSGEISIKNFAHDVISLLKDLGIKSAHICGLSMGGMVAQEIYRQTPEMCRSLMLVSTSHYAPNRLGRFFLKYRKTCGENKIPKDLKEKAAKVCLYSWSKENLEMFYQFYRPNREFYFKSMEACLKVNNILLLSKINVPTLIIGGLYDSVTPVWIQYLMHKQIRHSELVIFRNSGHIAKLEVKEDFNQALRSFLNKHKTAS</sequence>
<keyword evidence="2" id="KW-0378">Hydrolase</keyword>
<dbReference type="GO" id="GO:0016787">
    <property type="term" value="F:hydrolase activity"/>
    <property type="evidence" value="ECO:0007669"/>
    <property type="project" value="UniProtKB-KW"/>
</dbReference>
<proteinExistence type="predicted"/>
<dbReference type="SUPFAM" id="SSF53474">
    <property type="entry name" value="alpha/beta-Hydrolases"/>
    <property type="match status" value="1"/>
</dbReference>
<dbReference type="PANTHER" id="PTHR43433">
    <property type="entry name" value="HYDROLASE, ALPHA/BETA FOLD FAMILY PROTEIN"/>
    <property type="match status" value="1"/>
</dbReference>
<dbReference type="STRING" id="1499688.BN000_00623"/>